<evidence type="ECO:0000313" key="2">
    <source>
        <dbReference type="EMBL" id="CCV04549.1"/>
    </source>
</evidence>
<dbReference type="STRING" id="1297569.MESS2_1320016"/>
<protein>
    <submittedName>
        <fullName evidence="2">Uncharacterized protein</fullName>
    </submittedName>
</protein>
<evidence type="ECO:0000256" key="1">
    <source>
        <dbReference type="SAM" id="MobiDB-lite"/>
    </source>
</evidence>
<accession>M5EIQ0</accession>
<comment type="caution">
    <text evidence="2">The sequence shown here is derived from an EMBL/GenBank/DDBJ whole genome shotgun (WGS) entry which is preliminary data.</text>
</comment>
<reference evidence="2 3" key="1">
    <citation type="submission" date="2013-02" db="EMBL/GenBank/DDBJ databases">
        <authorList>
            <person name="Genoscope - CEA"/>
        </authorList>
    </citation>
    <scope>NUCLEOTIDE SEQUENCE [LARGE SCALE GENOMIC DNA]</scope>
    <source>
        <strain evidence="2 3">STM 2683</strain>
    </source>
</reference>
<evidence type="ECO:0000313" key="3">
    <source>
        <dbReference type="Proteomes" id="UP000012062"/>
    </source>
</evidence>
<proteinExistence type="predicted"/>
<dbReference type="Proteomes" id="UP000012062">
    <property type="component" value="Unassembled WGS sequence"/>
</dbReference>
<keyword evidence="3" id="KW-1185">Reference proteome</keyword>
<gene>
    <name evidence="2" type="ORF">MESS2_1320016</name>
</gene>
<dbReference type="EMBL" id="CAUM01000038">
    <property type="protein sequence ID" value="CCV04549.1"/>
    <property type="molecule type" value="Genomic_DNA"/>
</dbReference>
<name>M5EIQ0_9HYPH</name>
<sequence>MGAGFEAALPGDIEDALREIEMVGARSSGGGLHGNSRERTSPIRFGRSPLRTQSARFLRRPLNYGLTYFFLQ</sequence>
<dbReference type="AlphaFoldDB" id="M5EIQ0"/>
<organism evidence="2 3">
    <name type="scientific">Mesorhizobium metallidurans STM 2683</name>
    <dbReference type="NCBI Taxonomy" id="1297569"/>
    <lineage>
        <taxon>Bacteria</taxon>
        <taxon>Pseudomonadati</taxon>
        <taxon>Pseudomonadota</taxon>
        <taxon>Alphaproteobacteria</taxon>
        <taxon>Hyphomicrobiales</taxon>
        <taxon>Phyllobacteriaceae</taxon>
        <taxon>Mesorhizobium</taxon>
    </lineage>
</organism>
<feature type="region of interest" description="Disordered" evidence="1">
    <location>
        <begin position="27"/>
        <end position="46"/>
    </location>
</feature>